<dbReference type="GO" id="GO:0019432">
    <property type="term" value="P:triglyceride biosynthetic process"/>
    <property type="evidence" value="ECO:0007669"/>
    <property type="project" value="TreeGrafter"/>
</dbReference>
<evidence type="ECO:0000313" key="17">
    <source>
        <dbReference type="Proteomes" id="UP000014760"/>
    </source>
</evidence>
<dbReference type="InterPro" id="IPR007130">
    <property type="entry name" value="DAGAT"/>
</dbReference>
<keyword evidence="13" id="KW-0012">Acyltransferase</keyword>
<accession>R7TN57</accession>
<keyword evidence="5" id="KW-0444">Lipid biosynthesis</keyword>
<dbReference type="EMBL" id="AMQN01011976">
    <property type="status" value="NOT_ANNOTATED_CDS"/>
    <property type="molecule type" value="Genomic_DNA"/>
</dbReference>
<dbReference type="EC" id="2.3.1.-" evidence="14"/>
<keyword evidence="17" id="KW-1185">Reference proteome</keyword>
<dbReference type="OMA" id="RSQWMRR"/>
<dbReference type="GO" id="GO:0004144">
    <property type="term" value="F:diacylglycerol O-acyltransferase activity"/>
    <property type="evidence" value="ECO:0007669"/>
    <property type="project" value="TreeGrafter"/>
</dbReference>
<comment type="caution">
    <text evidence="14">Lacks conserved residue(s) required for the propagation of feature annotation.</text>
</comment>
<dbReference type="OrthoDB" id="264532at2759"/>
<keyword evidence="7 14" id="KW-0812">Transmembrane</keyword>
<evidence type="ECO:0000256" key="14">
    <source>
        <dbReference type="RuleBase" id="RU367023"/>
    </source>
</evidence>
<proteinExistence type="inferred from homology"/>
<evidence type="ECO:0000256" key="11">
    <source>
        <dbReference type="ARBA" id="ARBA00023098"/>
    </source>
</evidence>
<dbReference type="GO" id="GO:0006071">
    <property type="term" value="P:glycerol metabolic process"/>
    <property type="evidence" value="ECO:0007669"/>
    <property type="project" value="UniProtKB-KW"/>
</dbReference>
<evidence type="ECO:0000256" key="7">
    <source>
        <dbReference type="ARBA" id="ARBA00022692"/>
    </source>
</evidence>
<keyword evidence="11" id="KW-0443">Lipid metabolism</keyword>
<reference evidence="16" key="3">
    <citation type="submission" date="2015-06" db="UniProtKB">
        <authorList>
            <consortium name="EnsemblMetazoa"/>
        </authorList>
    </citation>
    <scope>IDENTIFICATION</scope>
</reference>
<keyword evidence="12 14" id="KW-0472">Membrane</keyword>
<evidence type="ECO:0000256" key="13">
    <source>
        <dbReference type="ARBA" id="ARBA00023315"/>
    </source>
</evidence>
<evidence type="ECO:0000256" key="3">
    <source>
        <dbReference type="ARBA" id="ARBA00005189"/>
    </source>
</evidence>
<gene>
    <name evidence="15" type="ORF">CAPTEDRAFT_226963</name>
</gene>
<keyword evidence="6 14" id="KW-0808">Transferase</keyword>
<evidence type="ECO:0000256" key="4">
    <source>
        <dbReference type="ARBA" id="ARBA00005420"/>
    </source>
</evidence>
<dbReference type="PANTHER" id="PTHR12317:SF0">
    <property type="entry name" value="ACYLTRANSFERASE"/>
    <property type="match status" value="1"/>
</dbReference>
<evidence type="ECO:0000256" key="1">
    <source>
        <dbReference type="ARBA" id="ARBA00004477"/>
    </source>
</evidence>
<evidence type="ECO:0000256" key="10">
    <source>
        <dbReference type="ARBA" id="ARBA00022989"/>
    </source>
</evidence>
<reference evidence="15 17" key="2">
    <citation type="journal article" date="2013" name="Nature">
        <title>Insights into bilaterian evolution from three spiralian genomes.</title>
        <authorList>
            <person name="Simakov O."/>
            <person name="Marletaz F."/>
            <person name="Cho S.J."/>
            <person name="Edsinger-Gonzales E."/>
            <person name="Havlak P."/>
            <person name="Hellsten U."/>
            <person name="Kuo D.H."/>
            <person name="Larsson T."/>
            <person name="Lv J."/>
            <person name="Arendt D."/>
            <person name="Savage R."/>
            <person name="Osoegawa K."/>
            <person name="de Jong P."/>
            <person name="Grimwood J."/>
            <person name="Chapman J.A."/>
            <person name="Shapiro H."/>
            <person name="Aerts A."/>
            <person name="Otillar R.P."/>
            <person name="Terry A.Y."/>
            <person name="Boore J.L."/>
            <person name="Grigoriev I.V."/>
            <person name="Lindberg D.R."/>
            <person name="Seaver E.C."/>
            <person name="Weisblat D.A."/>
            <person name="Putnam N.H."/>
            <person name="Rokhsar D.S."/>
        </authorList>
    </citation>
    <scope>NUCLEOTIDE SEQUENCE</scope>
    <source>
        <strain evidence="15 17">I ESC-2004</strain>
    </source>
</reference>
<dbReference type="PANTHER" id="PTHR12317">
    <property type="entry name" value="DIACYLGLYCEROL O-ACYLTRANSFERASE"/>
    <property type="match status" value="1"/>
</dbReference>
<dbReference type="GO" id="GO:0005789">
    <property type="term" value="C:endoplasmic reticulum membrane"/>
    <property type="evidence" value="ECO:0007669"/>
    <property type="project" value="UniProtKB-SubCell"/>
</dbReference>
<keyword evidence="10 14" id="KW-1133">Transmembrane helix</keyword>
<dbReference type="AlphaFoldDB" id="R7TN57"/>
<dbReference type="FunCoup" id="R7TN57">
    <property type="interactions" value="115"/>
</dbReference>
<organism evidence="15">
    <name type="scientific">Capitella teleta</name>
    <name type="common">Polychaete worm</name>
    <dbReference type="NCBI Taxonomy" id="283909"/>
    <lineage>
        <taxon>Eukaryota</taxon>
        <taxon>Metazoa</taxon>
        <taxon>Spiralia</taxon>
        <taxon>Lophotrochozoa</taxon>
        <taxon>Annelida</taxon>
        <taxon>Polychaeta</taxon>
        <taxon>Sedentaria</taxon>
        <taxon>Scolecida</taxon>
        <taxon>Capitellidae</taxon>
        <taxon>Capitella</taxon>
    </lineage>
</organism>
<comment type="subcellular location">
    <subcellularLocation>
        <location evidence="1 14">Endoplasmic reticulum membrane</location>
        <topology evidence="1 14">Multi-pass membrane protein</topology>
    </subcellularLocation>
</comment>
<comment type="similarity">
    <text evidence="4 14">Belongs to the diacylglycerol acyltransferase family.</text>
</comment>
<evidence type="ECO:0000313" key="15">
    <source>
        <dbReference type="EMBL" id="ELT95074.1"/>
    </source>
</evidence>
<evidence type="ECO:0000256" key="9">
    <source>
        <dbReference type="ARBA" id="ARBA00022824"/>
    </source>
</evidence>
<evidence type="ECO:0000256" key="6">
    <source>
        <dbReference type="ARBA" id="ARBA00022679"/>
    </source>
</evidence>
<protein>
    <recommendedName>
        <fullName evidence="14">Acyltransferase</fullName>
        <ecNumber evidence="14">2.3.1.-</ecNumber>
    </recommendedName>
</protein>
<keyword evidence="9 14" id="KW-0256">Endoplasmic reticulum</keyword>
<dbReference type="STRING" id="283909.R7TN57"/>
<feature type="transmembrane region" description="Helical" evidence="14">
    <location>
        <begin position="37"/>
        <end position="59"/>
    </location>
</feature>
<evidence type="ECO:0000256" key="12">
    <source>
        <dbReference type="ARBA" id="ARBA00023136"/>
    </source>
</evidence>
<dbReference type="EMBL" id="KB309218">
    <property type="protein sequence ID" value="ELT95074.1"/>
    <property type="molecule type" value="Genomic_DNA"/>
</dbReference>
<dbReference type="Proteomes" id="UP000014760">
    <property type="component" value="Unassembled WGS sequence"/>
</dbReference>
<evidence type="ECO:0000313" key="16">
    <source>
        <dbReference type="EnsemblMetazoa" id="CapteP226963"/>
    </source>
</evidence>
<dbReference type="EnsemblMetazoa" id="CapteT226963">
    <property type="protein sequence ID" value="CapteP226963"/>
    <property type="gene ID" value="CapteG226963"/>
</dbReference>
<name>R7TN57_CAPTE</name>
<sequence length="351" mass="39984">MTIITPDHAAETPLRILGIEFAPLNIPFERRLQTAAVLQWTLCFLFLGFGSLGLTLYLLSTRFYWMVLVYSAWYAYDWKRQDRGGRFSPWVRGWKVWKHFANFFPIKLVKTAELDPSKNYIFGYHPHGIMAFGAFNNFATEGTGFSRMFPGIKPRLLILAGQFLFPFHREYVMTSGCCSVSRESIDWNLTKEGPGNALVLIIGGAAEALEARKDSFVLKLNTRRGFVKMALKYGASLVPVFSFGENDLFDQMSNPEGSRIRSLQAKMTKLLGFSMPLFHGRGVFNYSFGILPFRKPINTIVGGPIHVEKNSSPSQEEIDLLHSRYISSLKDLFERHKAEYGVAEKQHLRII</sequence>
<evidence type="ECO:0000256" key="2">
    <source>
        <dbReference type="ARBA" id="ARBA00004771"/>
    </source>
</evidence>
<reference evidence="17" key="1">
    <citation type="submission" date="2012-12" db="EMBL/GenBank/DDBJ databases">
        <authorList>
            <person name="Hellsten U."/>
            <person name="Grimwood J."/>
            <person name="Chapman J.A."/>
            <person name="Shapiro H."/>
            <person name="Aerts A."/>
            <person name="Otillar R.P."/>
            <person name="Terry A.Y."/>
            <person name="Boore J.L."/>
            <person name="Simakov O."/>
            <person name="Marletaz F."/>
            <person name="Cho S.-J."/>
            <person name="Edsinger-Gonzales E."/>
            <person name="Havlak P."/>
            <person name="Kuo D.-H."/>
            <person name="Larsson T."/>
            <person name="Lv J."/>
            <person name="Arendt D."/>
            <person name="Savage R."/>
            <person name="Osoegawa K."/>
            <person name="de Jong P."/>
            <person name="Lindberg D.R."/>
            <person name="Seaver E.C."/>
            <person name="Weisblat D.A."/>
            <person name="Putnam N.H."/>
            <person name="Grigoriev I.V."/>
            <person name="Rokhsar D.S."/>
        </authorList>
    </citation>
    <scope>NUCLEOTIDE SEQUENCE</scope>
    <source>
        <strain evidence="17">I ESC-2004</strain>
    </source>
</reference>
<keyword evidence="8" id="KW-0319">Glycerol metabolism</keyword>
<dbReference type="Pfam" id="PF03982">
    <property type="entry name" value="DAGAT"/>
    <property type="match status" value="1"/>
</dbReference>
<evidence type="ECO:0000256" key="5">
    <source>
        <dbReference type="ARBA" id="ARBA00022516"/>
    </source>
</evidence>
<dbReference type="CDD" id="cd07987">
    <property type="entry name" value="LPLAT_MGAT-like"/>
    <property type="match status" value="1"/>
</dbReference>
<dbReference type="HOGENOM" id="CLU_023995_0_1_1"/>
<evidence type="ECO:0000256" key="8">
    <source>
        <dbReference type="ARBA" id="ARBA00022798"/>
    </source>
</evidence>
<comment type="pathway">
    <text evidence="3">Lipid metabolism.</text>
</comment>
<comment type="pathway">
    <text evidence="2">Glycerolipid metabolism; triacylglycerol biosynthesis.</text>
</comment>